<keyword evidence="3" id="KW-0680">Restriction system</keyword>
<dbReference type="EMBL" id="JACCFO010000001">
    <property type="protein sequence ID" value="NYI95907.1"/>
    <property type="molecule type" value="Genomic_DNA"/>
</dbReference>
<protein>
    <submittedName>
        <fullName evidence="4">Site-specific DNA-cytosine methylase</fullName>
    </submittedName>
</protein>
<dbReference type="GO" id="GO:0008168">
    <property type="term" value="F:methyltransferase activity"/>
    <property type="evidence" value="ECO:0007669"/>
    <property type="project" value="UniProtKB-KW"/>
</dbReference>
<organism evidence="4 5">
    <name type="scientific">Streptomonospora nanhaiensis</name>
    <dbReference type="NCBI Taxonomy" id="1323731"/>
    <lineage>
        <taxon>Bacteria</taxon>
        <taxon>Bacillati</taxon>
        <taxon>Actinomycetota</taxon>
        <taxon>Actinomycetes</taxon>
        <taxon>Streptosporangiales</taxon>
        <taxon>Nocardiopsidaceae</taxon>
        <taxon>Streptomonospora</taxon>
    </lineage>
</organism>
<evidence type="ECO:0000256" key="2">
    <source>
        <dbReference type="ARBA" id="ARBA00022679"/>
    </source>
</evidence>
<dbReference type="Proteomes" id="UP000575985">
    <property type="component" value="Unassembled WGS sequence"/>
</dbReference>
<name>A0A853BML1_9ACTN</name>
<comment type="caution">
    <text evidence="4">The sequence shown here is derived from an EMBL/GenBank/DDBJ whole genome shotgun (WGS) entry which is preliminary data.</text>
</comment>
<keyword evidence="2" id="KW-0808">Transferase</keyword>
<dbReference type="GO" id="GO:0032259">
    <property type="term" value="P:methylation"/>
    <property type="evidence" value="ECO:0007669"/>
    <property type="project" value="UniProtKB-KW"/>
</dbReference>
<evidence type="ECO:0000313" key="5">
    <source>
        <dbReference type="Proteomes" id="UP000575985"/>
    </source>
</evidence>
<proteinExistence type="predicted"/>
<keyword evidence="1 4" id="KW-0489">Methyltransferase</keyword>
<evidence type="ECO:0000256" key="1">
    <source>
        <dbReference type="ARBA" id="ARBA00022603"/>
    </source>
</evidence>
<evidence type="ECO:0000313" key="4">
    <source>
        <dbReference type="EMBL" id="NYI95907.1"/>
    </source>
</evidence>
<dbReference type="RefSeq" id="WP_179767358.1">
    <property type="nucleotide sequence ID" value="NZ_JACCFO010000001.1"/>
</dbReference>
<dbReference type="InterPro" id="IPR029063">
    <property type="entry name" value="SAM-dependent_MTases_sf"/>
</dbReference>
<sequence>MRIASATRKGSRSHNCDAANHRDAEHLCADIDAYDMRRLPRTDGLWASPICTELSPAGGRPRKRRRAVPGQADIEDFGHVPQAAFERTRANFWDVLRAAEVHRYRFVLVENVYEAAEWELLDVWLAGMKALGYRVQFVSVSSAHAGGQGNPAAPQWRDRIYFVATREGVPLPDVQPRPAAWCPVCEQTVSAVQSWKKPGARRLGKYRQHYLYRCPNGSRCRHAVVEPFVRPAASVIDWSHTGVRIGDRAAHGLRPLAALDSPRP</sequence>
<evidence type="ECO:0000256" key="3">
    <source>
        <dbReference type="ARBA" id="ARBA00022747"/>
    </source>
</evidence>
<accession>A0A853BML1</accession>
<dbReference type="Pfam" id="PF00145">
    <property type="entry name" value="DNA_methylase"/>
    <property type="match status" value="1"/>
</dbReference>
<reference evidence="4 5" key="1">
    <citation type="submission" date="2020-07" db="EMBL/GenBank/DDBJ databases">
        <title>Sequencing the genomes of 1000 actinobacteria strains.</title>
        <authorList>
            <person name="Klenk H.-P."/>
        </authorList>
    </citation>
    <scope>NUCLEOTIDE SEQUENCE [LARGE SCALE GENOMIC DNA]</scope>
    <source>
        <strain evidence="4 5">DSM 45927</strain>
    </source>
</reference>
<dbReference type="Gene3D" id="3.40.50.150">
    <property type="entry name" value="Vaccinia Virus protein VP39"/>
    <property type="match status" value="1"/>
</dbReference>
<gene>
    <name evidence="4" type="ORF">HNR12_002184</name>
</gene>
<dbReference type="InterPro" id="IPR001525">
    <property type="entry name" value="C5_MeTfrase"/>
</dbReference>
<dbReference type="SUPFAM" id="SSF53335">
    <property type="entry name" value="S-adenosyl-L-methionine-dependent methyltransferases"/>
    <property type="match status" value="1"/>
</dbReference>
<keyword evidence="5" id="KW-1185">Reference proteome</keyword>
<dbReference type="GO" id="GO:0009307">
    <property type="term" value="P:DNA restriction-modification system"/>
    <property type="evidence" value="ECO:0007669"/>
    <property type="project" value="UniProtKB-KW"/>
</dbReference>
<dbReference type="AlphaFoldDB" id="A0A853BML1"/>